<dbReference type="EMBL" id="JAIWYP010000010">
    <property type="protein sequence ID" value="KAH3753384.1"/>
    <property type="molecule type" value="Genomic_DNA"/>
</dbReference>
<keyword evidence="2" id="KW-1185">Reference proteome</keyword>
<name>A0A9D4I9L9_DREPO</name>
<evidence type="ECO:0000313" key="1">
    <source>
        <dbReference type="EMBL" id="KAH3753384.1"/>
    </source>
</evidence>
<proteinExistence type="predicted"/>
<protein>
    <submittedName>
        <fullName evidence="1">Uncharacterized protein</fullName>
    </submittedName>
</protein>
<dbReference type="AlphaFoldDB" id="A0A9D4I9L9"/>
<comment type="caution">
    <text evidence="1">The sequence shown here is derived from an EMBL/GenBank/DDBJ whole genome shotgun (WGS) entry which is preliminary data.</text>
</comment>
<reference evidence="1" key="1">
    <citation type="journal article" date="2019" name="bioRxiv">
        <title>The Genome of the Zebra Mussel, Dreissena polymorpha: A Resource for Invasive Species Research.</title>
        <authorList>
            <person name="McCartney M.A."/>
            <person name="Auch B."/>
            <person name="Kono T."/>
            <person name="Mallez S."/>
            <person name="Zhang Y."/>
            <person name="Obille A."/>
            <person name="Becker A."/>
            <person name="Abrahante J.E."/>
            <person name="Garbe J."/>
            <person name="Badalamenti J.P."/>
            <person name="Herman A."/>
            <person name="Mangelson H."/>
            <person name="Liachko I."/>
            <person name="Sullivan S."/>
            <person name="Sone E.D."/>
            <person name="Koren S."/>
            <person name="Silverstein K.A.T."/>
            <person name="Beckman K.B."/>
            <person name="Gohl D.M."/>
        </authorList>
    </citation>
    <scope>NUCLEOTIDE SEQUENCE</scope>
    <source>
        <strain evidence="1">Duluth1</strain>
        <tissue evidence="1">Whole animal</tissue>
    </source>
</reference>
<accession>A0A9D4I9L9</accession>
<evidence type="ECO:0000313" key="2">
    <source>
        <dbReference type="Proteomes" id="UP000828390"/>
    </source>
</evidence>
<dbReference type="Proteomes" id="UP000828390">
    <property type="component" value="Unassembled WGS sequence"/>
</dbReference>
<reference evidence="1" key="2">
    <citation type="submission" date="2020-11" db="EMBL/GenBank/DDBJ databases">
        <authorList>
            <person name="McCartney M.A."/>
            <person name="Auch B."/>
            <person name="Kono T."/>
            <person name="Mallez S."/>
            <person name="Becker A."/>
            <person name="Gohl D.M."/>
            <person name="Silverstein K.A.T."/>
            <person name="Koren S."/>
            <person name="Bechman K.B."/>
            <person name="Herman A."/>
            <person name="Abrahante J.E."/>
            <person name="Garbe J."/>
        </authorList>
    </citation>
    <scope>NUCLEOTIDE SEQUENCE</scope>
    <source>
        <strain evidence="1">Duluth1</strain>
        <tissue evidence="1">Whole animal</tissue>
    </source>
</reference>
<sequence length="69" mass="7255">MLFFKHTGTGQIGPCGLIAQLLVMWDFLNQTEPATIASVNQANIQCALMNPAAPGMVAGRVGVRGKAVQ</sequence>
<organism evidence="1 2">
    <name type="scientific">Dreissena polymorpha</name>
    <name type="common">Zebra mussel</name>
    <name type="synonym">Mytilus polymorpha</name>
    <dbReference type="NCBI Taxonomy" id="45954"/>
    <lineage>
        <taxon>Eukaryota</taxon>
        <taxon>Metazoa</taxon>
        <taxon>Spiralia</taxon>
        <taxon>Lophotrochozoa</taxon>
        <taxon>Mollusca</taxon>
        <taxon>Bivalvia</taxon>
        <taxon>Autobranchia</taxon>
        <taxon>Heteroconchia</taxon>
        <taxon>Euheterodonta</taxon>
        <taxon>Imparidentia</taxon>
        <taxon>Neoheterodontei</taxon>
        <taxon>Myida</taxon>
        <taxon>Dreissenoidea</taxon>
        <taxon>Dreissenidae</taxon>
        <taxon>Dreissena</taxon>
    </lineage>
</organism>
<gene>
    <name evidence="1" type="ORF">DPMN_188020</name>
</gene>